<keyword evidence="5 8" id="KW-0812">Transmembrane</keyword>
<accession>A0A6L9W425</accession>
<dbReference type="Proteomes" id="UP000479241">
    <property type="component" value="Unassembled WGS sequence"/>
</dbReference>
<keyword evidence="6 8" id="KW-1133">Transmembrane helix</keyword>
<evidence type="ECO:0000256" key="4">
    <source>
        <dbReference type="ARBA" id="ARBA00022679"/>
    </source>
</evidence>
<dbReference type="GO" id="GO:0009103">
    <property type="term" value="P:lipopolysaccharide biosynthetic process"/>
    <property type="evidence" value="ECO:0007669"/>
    <property type="project" value="UniProtKB-ARBA"/>
</dbReference>
<feature type="transmembrane region" description="Helical" evidence="8">
    <location>
        <begin position="161"/>
        <end position="191"/>
    </location>
</feature>
<evidence type="ECO:0000256" key="8">
    <source>
        <dbReference type="SAM" id="Phobius"/>
    </source>
</evidence>
<dbReference type="GO" id="GO:0016763">
    <property type="term" value="F:pentosyltransferase activity"/>
    <property type="evidence" value="ECO:0007669"/>
    <property type="project" value="TreeGrafter"/>
</dbReference>
<name>A0A6L9W425_9ACTN</name>
<feature type="transmembrane region" description="Helical" evidence="8">
    <location>
        <begin position="336"/>
        <end position="355"/>
    </location>
</feature>
<evidence type="ECO:0000256" key="3">
    <source>
        <dbReference type="ARBA" id="ARBA00022676"/>
    </source>
</evidence>
<feature type="transmembrane region" description="Helical" evidence="8">
    <location>
        <begin position="247"/>
        <end position="269"/>
    </location>
</feature>
<dbReference type="GO" id="GO:0005886">
    <property type="term" value="C:plasma membrane"/>
    <property type="evidence" value="ECO:0007669"/>
    <property type="project" value="UniProtKB-SubCell"/>
</dbReference>
<keyword evidence="4 10" id="KW-0808">Transferase</keyword>
<dbReference type="EMBL" id="JAAGWG010000016">
    <property type="protein sequence ID" value="NEK86539.1"/>
    <property type="molecule type" value="Genomic_DNA"/>
</dbReference>
<dbReference type="PANTHER" id="PTHR33908">
    <property type="entry name" value="MANNOSYLTRANSFERASE YKCB-RELATED"/>
    <property type="match status" value="1"/>
</dbReference>
<feature type="domain" description="Glycosyltransferase RgtA/B/C/D-like" evidence="9">
    <location>
        <begin position="62"/>
        <end position="221"/>
    </location>
</feature>
<comment type="caution">
    <text evidence="10">The sequence shown here is derived from an EMBL/GenBank/DDBJ whole genome shotgun (WGS) entry which is preliminary data.</text>
</comment>
<dbReference type="Pfam" id="PF13231">
    <property type="entry name" value="PMT_2"/>
    <property type="match status" value="1"/>
</dbReference>
<evidence type="ECO:0000256" key="1">
    <source>
        <dbReference type="ARBA" id="ARBA00004651"/>
    </source>
</evidence>
<feature type="transmembrane region" description="Helical" evidence="8">
    <location>
        <begin position="21"/>
        <end position="42"/>
    </location>
</feature>
<dbReference type="InterPro" id="IPR038731">
    <property type="entry name" value="RgtA/B/C-like"/>
</dbReference>
<feature type="transmembrane region" description="Helical" evidence="8">
    <location>
        <begin position="304"/>
        <end position="324"/>
    </location>
</feature>
<dbReference type="AlphaFoldDB" id="A0A6L9W425"/>
<dbReference type="PANTHER" id="PTHR33908:SF11">
    <property type="entry name" value="MEMBRANE PROTEIN"/>
    <property type="match status" value="1"/>
</dbReference>
<reference evidence="10 11" key="1">
    <citation type="submission" date="2019-12" db="EMBL/GenBank/DDBJ databases">
        <title>the WGS of Blastococcus saxobsidens 67B17.</title>
        <authorList>
            <person name="Jiang Z."/>
        </authorList>
    </citation>
    <scope>NUCLEOTIDE SEQUENCE [LARGE SCALE GENOMIC DNA]</scope>
    <source>
        <strain evidence="10 11">67B17</strain>
    </source>
</reference>
<feature type="transmembrane region" description="Helical" evidence="8">
    <location>
        <begin position="83"/>
        <end position="103"/>
    </location>
</feature>
<evidence type="ECO:0000259" key="9">
    <source>
        <dbReference type="Pfam" id="PF13231"/>
    </source>
</evidence>
<comment type="subcellular location">
    <subcellularLocation>
        <location evidence="1">Cell membrane</location>
        <topology evidence="1">Multi-pass membrane protein</topology>
    </subcellularLocation>
</comment>
<proteinExistence type="predicted"/>
<organism evidence="10 11">
    <name type="scientific">Blastococcus saxobsidens</name>
    <dbReference type="NCBI Taxonomy" id="138336"/>
    <lineage>
        <taxon>Bacteria</taxon>
        <taxon>Bacillati</taxon>
        <taxon>Actinomycetota</taxon>
        <taxon>Actinomycetes</taxon>
        <taxon>Geodermatophilales</taxon>
        <taxon>Geodermatophilaceae</taxon>
        <taxon>Blastococcus</taxon>
    </lineage>
</organism>
<dbReference type="RefSeq" id="WP_163205604.1">
    <property type="nucleotide sequence ID" value="NZ_JAAGWG010000016.1"/>
</dbReference>
<evidence type="ECO:0000313" key="10">
    <source>
        <dbReference type="EMBL" id="NEK86539.1"/>
    </source>
</evidence>
<evidence type="ECO:0000256" key="7">
    <source>
        <dbReference type="ARBA" id="ARBA00023136"/>
    </source>
</evidence>
<feature type="transmembrane region" description="Helical" evidence="8">
    <location>
        <begin position="281"/>
        <end position="298"/>
    </location>
</feature>
<evidence type="ECO:0000256" key="2">
    <source>
        <dbReference type="ARBA" id="ARBA00022475"/>
    </source>
</evidence>
<evidence type="ECO:0000313" key="11">
    <source>
        <dbReference type="Proteomes" id="UP000479241"/>
    </source>
</evidence>
<dbReference type="InterPro" id="IPR050297">
    <property type="entry name" value="LipidA_mod_glycosyltrf_83"/>
</dbReference>
<evidence type="ECO:0000256" key="5">
    <source>
        <dbReference type="ARBA" id="ARBA00022692"/>
    </source>
</evidence>
<protein>
    <submittedName>
        <fullName evidence="10">Glycosyltransferase family 39 protein</fullName>
    </submittedName>
</protein>
<gene>
    <name evidence="10" type="ORF">GCU60_12360</name>
</gene>
<sequence>MTAVAEAQQGRSAPPRPAGSALVALGAAVAAVLLALAGRYGYHRDELYFLRAGSEPAAGYVDQPPLTPFVAAAMDALAPGSLVALRLPSALAAGAVVVLTGLLAREFGSGRTAQLFAAACMAVSSVLLAVGHLLSTTTFDLLFWTLLSWLLVRAVRDGGPIWLVVGGVAGLALLNKLHPAFLLAAVLLGLLAAGPRRALRSPWPWAAGLVALAVWSPNLVWQARNDWPQLALAEAIAAGSSGTSEPWYLFVPFQLVLVSPLLFPVWMAGWWRLARDPQLRTWRSFALAYALLAGLFLVTGGKPYYLAGLYPLLLAAGADPALRWARRRGGRARRTLLPVLALSLAVSAVLMLPVLPARWLASTPVPAVNYDAGETVGWPRFAEAVERAADELPAGERAVVLTGNYGQAGAVDRYAPQLGPAYSGHNSYWTWGPPPEDASAAVVVGLPREQLERWFGSVRAAGSVDNGVGLDNEEQGATVWLATDRQVPWSRIWPELRRLA</sequence>
<keyword evidence="7 8" id="KW-0472">Membrane</keyword>
<evidence type="ECO:0000256" key="6">
    <source>
        <dbReference type="ARBA" id="ARBA00022989"/>
    </source>
</evidence>
<keyword evidence="3" id="KW-0328">Glycosyltransferase</keyword>
<feature type="transmembrane region" description="Helical" evidence="8">
    <location>
        <begin position="115"/>
        <end position="134"/>
    </location>
</feature>
<keyword evidence="2" id="KW-1003">Cell membrane</keyword>